<accession>A0A5B8IIE7</accession>
<evidence type="ECO:0000313" key="1">
    <source>
        <dbReference type="EMBL" id="QDY52092.1"/>
    </source>
</evidence>
<sequence length="472" mass="55943">MNLLELGFSYNHIYEAYIITQPNYVLKINFQAKENKDHFLIIKYNSLKKANISFTLNDICINKDILKTETRSQNKILAFQEQIGPFKLKKGINNIKLICKGDFPLIYNLEIKDTPVIKNSNYLIESIFKYRMSDFILLENYNEYGGFYWNVYNAVICHMICEKYNKIPIFNFNSSLFRSNTNELNLIHKNNNWFYNYFKDSNNIPYTFNNNIINFEKKKNFNLKTAVESGNKSDDYIYYFNYNTFLNFNKLSLNKELTSKRKFIQEKIQILDYIIDLSQKIKKDIFPEKYDKLIGIHYRGTDKIKEGVNDEESPIHYTYDSIYQCIKEKINDIEDTYIVITTDENPFILYMIEKFGDKIIYFKNADRSEMNTSGLNYFFDNTPARNVIFNKNTLQHNQLKEHNMKEKLINNSIHIGSKNVSNYKKGLDCILDALMLQDCDIIYKSKGNFSNFCTYFNTNPNLEVIPISNLFN</sequence>
<organism evidence="1">
    <name type="scientific">Mimiviridae sp. ChoanoV1</name>
    <dbReference type="NCBI Taxonomy" id="2596887"/>
    <lineage>
        <taxon>Viruses</taxon>
        <taxon>Varidnaviria</taxon>
        <taxon>Bamfordvirae</taxon>
        <taxon>Nucleocytoviricota</taxon>
        <taxon>Megaviricetes</taxon>
        <taxon>Imitervirales</taxon>
        <taxon>Schizomimiviridae</taxon>
    </lineage>
</organism>
<protein>
    <submittedName>
        <fullName evidence="1">Uncharacterized protein</fullName>
    </submittedName>
</protein>
<dbReference type="Gene3D" id="3.40.50.11350">
    <property type="match status" value="1"/>
</dbReference>
<gene>
    <name evidence="1" type="ORF">3_71</name>
</gene>
<proteinExistence type="predicted"/>
<name>A0A5B8IIE7_9VIRU</name>
<reference evidence="1" key="1">
    <citation type="submission" date="2018-11" db="EMBL/GenBank/DDBJ databases">
        <title>A distinct lineage of giant viruses engineers rhodopsin photosystems in predatory marine eukaryotes.</title>
        <authorList>
            <person name="Needham D.M."/>
            <person name="Yoshizawa S."/>
            <person name="Hosaka T."/>
            <person name="Poirier C."/>
            <person name="Choi C.-J."/>
            <person name="Hehenberger E."/>
            <person name="Irwin N.A.T."/>
            <person name="Wilken S."/>
            <person name="Yung C.-M."/>
            <person name="Bachy C."/>
            <person name="Kurihara R."/>
            <person name="Nakajima Y."/>
            <person name="Kojima K."/>
            <person name="Kimura-Someya T."/>
            <person name="Leonard G."/>
            <person name="Malmstrom R.R."/>
            <person name="Mende D."/>
            <person name="Olson D.K."/>
            <person name="Sudo Y."/>
            <person name="Sudek S."/>
            <person name="Richards T.A."/>
            <person name="DeLong E.F."/>
            <person name="Keeling P.J."/>
            <person name="Santoro A.E."/>
            <person name="Shirouzu M."/>
            <person name="Iwasaki W."/>
            <person name="Worden A.Z."/>
        </authorList>
    </citation>
    <scope>NUCLEOTIDE SEQUENCE</scope>
</reference>
<dbReference type="EMBL" id="MK250087">
    <property type="protein sequence ID" value="QDY52092.1"/>
    <property type="molecule type" value="Genomic_DNA"/>
</dbReference>